<dbReference type="EMBL" id="BKCJ011847484">
    <property type="protein sequence ID" value="GFD57998.1"/>
    <property type="molecule type" value="Genomic_DNA"/>
</dbReference>
<comment type="caution">
    <text evidence="1">The sequence shown here is derived from an EMBL/GenBank/DDBJ whole genome shotgun (WGS) entry which is preliminary data.</text>
</comment>
<feature type="non-terminal residue" evidence="1">
    <location>
        <position position="1"/>
    </location>
</feature>
<reference evidence="1" key="1">
    <citation type="journal article" date="2019" name="Sci. Rep.">
        <title>Draft genome of Tanacetum cinerariifolium, the natural source of mosquito coil.</title>
        <authorList>
            <person name="Yamashiro T."/>
            <person name="Shiraishi A."/>
            <person name="Satake H."/>
            <person name="Nakayama K."/>
        </authorList>
    </citation>
    <scope>NUCLEOTIDE SEQUENCE</scope>
</reference>
<name>A0A699XJ08_TANCI</name>
<protein>
    <submittedName>
        <fullName evidence="1">Uncharacterized protein</fullName>
    </submittedName>
</protein>
<dbReference type="AlphaFoldDB" id="A0A699XJ08"/>
<proteinExistence type="predicted"/>
<evidence type="ECO:0000313" key="1">
    <source>
        <dbReference type="EMBL" id="GFD57998.1"/>
    </source>
</evidence>
<organism evidence="1">
    <name type="scientific">Tanacetum cinerariifolium</name>
    <name type="common">Dalmatian daisy</name>
    <name type="synonym">Chrysanthemum cinerariifolium</name>
    <dbReference type="NCBI Taxonomy" id="118510"/>
    <lineage>
        <taxon>Eukaryota</taxon>
        <taxon>Viridiplantae</taxon>
        <taxon>Streptophyta</taxon>
        <taxon>Embryophyta</taxon>
        <taxon>Tracheophyta</taxon>
        <taxon>Spermatophyta</taxon>
        <taxon>Magnoliopsida</taxon>
        <taxon>eudicotyledons</taxon>
        <taxon>Gunneridae</taxon>
        <taxon>Pentapetalae</taxon>
        <taxon>asterids</taxon>
        <taxon>campanulids</taxon>
        <taxon>Asterales</taxon>
        <taxon>Asteraceae</taxon>
        <taxon>Asteroideae</taxon>
        <taxon>Anthemideae</taxon>
        <taxon>Anthemidinae</taxon>
        <taxon>Tanacetum</taxon>
    </lineage>
</organism>
<gene>
    <name evidence="1" type="ORF">Tci_929967</name>
</gene>
<sequence length="83" mass="8411">VAGGRHAGRRITGNTAFAGKLLGHGSTDVTGMNVETAAQQGARDAQTHGTQSNDADILVIHDALLGLSAIVASGTRTVFVLIC</sequence>
<accession>A0A699XJ08</accession>